<dbReference type="Pfam" id="PF13646">
    <property type="entry name" value="HEAT_2"/>
    <property type="match status" value="1"/>
</dbReference>
<dbReference type="Proteomes" id="UP000256779">
    <property type="component" value="Unassembled WGS sequence"/>
</dbReference>
<dbReference type="SUPFAM" id="SSF48371">
    <property type="entry name" value="ARM repeat"/>
    <property type="match status" value="1"/>
</dbReference>
<evidence type="ECO:0008006" key="4">
    <source>
        <dbReference type="Google" id="ProtNLM"/>
    </source>
</evidence>
<evidence type="ECO:0000256" key="1">
    <source>
        <dbReference type="SAM" id="SignalP"/>
    </source>
</evidence>
<dbReference type="InterPro" id="IPR016024">
    <property type="entry name" value="ARM-type_fold"/>
</dbReference>
<comment type="caution">
    <text evidence="2">The sequence shown here is derived from an EMBL/GenBank/DDBJ whole genome shotgun (WGS) entry which is preliminary data.</text>
</comment>
<gene>
    <name evidence="2" type="ORF">C7460_105166</name>
</gene>
<keyword evidence="1" id="KW-0732">Signal</keyword>
<sequence>MKLKKCVLILISVLLFVSPASAQSYEDFSAYLAAIRPQAAAGTIPALPYGWLRTNANDVSLVADIQTGAEDTVQIIRRVAYQAAEVVVGASSSSAIRQNAFSVLMSGLSDNDLALQGIVLQLLATQDGALFSDEDLRVLISKLDAGIPGKEALLKLLGRLNASEATEEIRQFTTAGNKATIRWAAYLALARLGDEEAIDRLIQKVNGLTVNSDVVYDILPGLIYTRQKEVFDLLVKELYNDERNCEPADPDQYRPIRCGYRIMELLAPHVEGFPVAVSASGDLDTRNYRQALLGVREWFAANPNYQLTEPRD</sequence>
<organism evidence="2 3">
    <name type="scientific">Marinoscillum furvescens DSM 4134</name>
    <dbReference type="NCBI Taxonomy" id="1122208"/>
    <lineage>
        <taxon>Bacteria</taxon>
        <taxon>Pseudomonadati</taxon>
        <taxon>Bacteroidota</taxon>
        <taxon>Cytophagia</taxon>
        <taxon>Cytophagales</taxon>
        <taxon>Reichenbachiellaceae</taxon>
        <taxon>Marinoscillum</taxon>
    </lineage>
</organism>
<evidence type="ECO:0000313" key="2">
    <source>
        <dbReference type="EMBL" id="REE00540.1"/>
    </source>
</evidence>
<feature type="signal peptide" evidence="1">
    <location>
        <begin position="1"/>
        <end position="22"/>
    </location>
</feature>
<accession>A0A3D9L6K9</accession>
<dbReference type="Gene3D" id="1.25.10.10">
    <property type="entry name" value="Leucine-rich Repeat Variant"/>
    <property type="match status" value="1"/>
</dbReference>
<dbReference type="EMBL" id="QREG01000005">
    <property type="protein sequence ID" value="REE00540.1"/>
    <property type="molecule type" value="Genomic_DNA"/>
</dbReference>
<name>A0A3D9L6K9_MARFU</name>
<dbReference type="InterPro" id="IPR011989">
    <property type="entry name" value="ARM-like"/>
</dbReference>
<feature type="chain" id="PRO_5017676375" description="HEAT repeat protein" evidence="1">
    <location>
        <begin position="23"/>
        <end position="312"/>
    </location>
</feature>
<dbReference type="AlphaFoldDB" id="A0A3D9L6K9"/>
<protein>
    <recommendedName>
        <fullName evidence="4">HEAT repeat protein</fullName>
    </recommendedName>
</protein>
<proteinExistence type="predicted"/>
<reference evidence="2 3" key="1">
    <citation type="submission" date="2018-07" db="EMBL/GenBank/DDBJ databases">
        <title>Genomic Encyclopedia of Type Strains, Phase IV (KMG-IV): sequencing the most valuable type-strain genomes for metagenomic binning, comparative biology and taxonomic classification.</title>
        <authorList>
            <person name="Goeker M."/>
        </authorList>
    </citation>
    <scope>NUCLEOTIDE SEQUENCE [LARGE SCALE GENOMIC DNA]</scope>
    <source>
        <strain evidence="2 3">DSM 4134</strain>
    </source>
</reference>
<keyword evidence="3" id="KW-1185">Reference proteome</keyword>
<evidence type="ECO:0000313" key="3">
    <source>
        <dbReference type="Proteomes" id="UP000256779"/>
    </source>
</evidence>